<evidence type="ECO:0000313" key="2">
    <source>
        <dbReference type="EMBL" id="MCZ2722263.1"/>
    </source>
</evidence>
<dbReference type="EMBL" id="JAPUBN010000017">
    <property type="protein sequence ID" value="MCZ2722263.1"/>
    <property type="molecule type" value="Genomic_DNA"/>
</dbReference>
<feature type="chain" id="PRO_5045957563" evidence="1">
    <location>
        <begin position="22"/>
        <end position="225"/>
    </location>
</feature>
<keyword evidence="1" id="KW-0732">Signal</keyword>
<dbReference type="InterPro" id="IPR021409">
    <property type="entry name" value="DUF3047"/>
</dbReference>
<reference evidence="2" key="1">
    <citation type="submission" date="2022-12" db="EMBL/GenBank/DDBJ databases">
        <title>Marinomonas 15G1-11 sp. nov, isolated from marine algae.</title>
        <authorList>
            <person name="Butt M."/>
            <person name="Choi D.G."/>
            <person name="Kim J.M."/>
            <person name="Lee J.K."/>
            <person name="Baek J.H."/>
            <person name="Jeon C.O."/>
        </authorList>
    </citation>
    <scope>NUCLEOTIDE SEQUENCE</scope>
    <source>
        <strain evidence="2">15G1-11</strain>
    </source>
</reference>
<dbReference type="Proteomes" id="UP001149719">
    <property type="component" value="Unassembled WGS sequence"/>
</dbReference>
<evidence type="ECO:0000313" key="3">
    <source>
        <dbReference type="Proteomes" id="UP001149719"/>
    </source>
</evidence>
<evidence type="ECO:0000256" key="1">
    <source>
        <dbReference type="SAM" id="SignalP"/>
    </source>
</evidence>
<gene>
    <name evidence="2" type="ORF">O1D97_11645</name>
</gene>
<keyword evidence="3" id="KW-1185">Reference proteome</keyword>
<accession>A0ABT4JVC5</accession>
<organism evidence="2 3">
    <name type="scientific">Marinomonas phaeophyticola</name>
    <dbReference type="NCBI Taxonomy" id="3004091"/>
    <lineage>
        <taxon>Bacteria</taxon>
        <taxon>Pseudomonadati</taxon>
        <taxon>Pseudomonadota</taxon>
        <taxon>Gammaproteobacteria</taxon>
        <taxon>Oceanospirillales</taxon>
        <taxon>Oceanospirillaceae</taxon>
        <taxon>Marinomonas</taxon>
    </lineage>
</organism>
<name>A0ABT4JVC5_9GAMM</name>
<feature type="signal peptide" evidence="1">
    <location>
        <begin position="1"/>
        <end position="21"/>
    </location>
</feature>
<comment type="caution">
    <text evidence="2">The sequence shown here is derived from an EMBL/GenBank/DDBJ whole genome shotgun (WGS) entry which is preliminary data.</text>
</comment>
<sequence length="225" mass="25487">MKKIVVFLSVTMVLFSSSLFAKDLIFTPKDISKWSVRYFLDKTHYSIVNSENETFDDIPSDGALLASSNGASSALFYKSKIDLSKTPWLSWSWKVEQFPTINNERSKGGDDFAGRVYIVFNQGTVFSTKGVSYVWTQQAEKGDVWENPFAGEKMYMFSIETSEDTGVWRNGQRNIREDLKAIFGEDIRHLAAIAIMTDADNSSSKAQALYGNIRLTKEKYVFPSK</sequence>
<dbReference type="RefSeq" id="WP_269125761.1">
    <property type="nucleotide sequence ID" value="NZ_JAPUBN010000017.1"/>
</dbReference>
<proteinExistence type="predicted"/>
<protein>
    <submittedName>
        <fullName evidence="2">DUF3047 domain-containing protein</fullName>
    </submittedName>
</protein>
<dbReference type="Pfam" id="PF11249">
    <property type="entry name" value="DUF3047"/>
    <property type="match status" value="1"/>
</dbReference>